<dbReference type="AlphaFoldDB" id="A0A381YVM0"/>
<reference evidence="2" key="1">
    <citation type="submission" date="2018-05" db="EMBL/GenBank/DDBJ databases">
        <authorList>
            <person name="Lanie J.A."/>
            <person name="Ng W.-L."/>
            <person name="Kazmierczak K.M."/>
            <person name="Andrzejewski T.M."/>
            <person name="Davidsen T.M."/>
            <person name="Wayne K.J."/>
            <person name="Tettelin H."/>
            <person name="Glass J.I."/>
            <person name="Rusch D."/>
            <person name="Podicherti R."/>
            <person name="Tsui H.-C.T."/>
            <person name="Winkler M.E."/>
        </authorList>
    </citation>
    <scope>NUCLEOTIDE SEQUENCE</scope>
</reference>
<sequence>MALSGERMSDPEPIVIDTETWGSQELCEVIVSRYFDLGNEGAISASWEVQGLDGKDASDQLVRLNRHLEPLGMVGVLENRNPPILSLSRYPSSHSVLRTWQQVLVWFLMAGFMTMVGASWLARYETESSVLQTSAFGQSALFFTLPIVVSLLIASHLRSIVAKRYGVEVGHMVPIVFPIPTPSWPFGIIGAMGQRRTDLLPMPNRRALGLIEIVVPLTLFVAGTSLTMVGLSITSSTPPSLDEAPVVFETNAIVQILSASWLGEDFGVRLQWLHPTGIAGIGLSIVGWGLMLPIPGFPGDRALHSLIGPSEMRDSSIQTTIFVVMLAVLVLVFTTSDYIPWIFLAAVGAWQRFSPEIVPQPFVVDEYAGLDDQVRGRLASIVLVVLIAGFPGMMPSSLLDDYDAGLSTESWPDELAVQPGEELSYSLVLEPEGVLPVTGWLQMRIEGGMSGQWGISSECLDLRGACPFSGVLQANKGEVSITITPPETSVVPHSLRILIDVQGNQKEHVIGLIHAGSSGPLQPFWAFVDGGVTPLICIDVRISEGDSGNLTTNDSYWSFTNDTELRPGLQEICLRGHEGAMQSSEGTDEQHRKFGPEVVFEHDNGSNETWQLAIEGSEPALYISRGEWALPSWFAAGSENVIYHADSGSAFCPSSDMAAVVDTSENWSRTLEDYSPIQITGDRGGNGTLGLGDIGWMAVCSGDGMVESYRIVEGVDVLIVPGSIGQRLDASEFVLHNRGGEQLSVSVEWHGDSPESDIWDVSIPDFVESGGSAVVGAFPTGELSLLRALWVSVDEDGIVVHLAARCPTVGCA</sequence>
<keyword evidence="1" id="KW-0812">Transmembrane</keyword>
<accession>A0A381YVM0</accession>
<feature type="transmembrane region" description="Helical" evidence="1">
    <location>
        <begin position="272"/>
        <end position="294"/>
    </location>
</feature>
<protein>
    <recommendedName>
        <fullName evidence="3">Peptidase M50 domain-containing protein</fullName>
    </recommendedName>
</protein>
<feature type="transmembrane region" description="Helical" evidence="1">
    <location>
        <begin position="103"/>
        <end position="123"/>
    </location>
</feature>
<feature type="transmembrane region" description="Helical" evidence="1">
    <location>
        <begin position="315"/>
        <end position="332"/>
    </location>
</feature>
<feature type="transmembrane region" description="Helical" evidence="1">
    <location>
        <begin position="210"/>
        <end position="233"/>
    </location>
</feature>
<organism evidence="2">
    <name type="scientific">marine metagenome</name>
    <dbReference type="NCBI Taxonomy" id="408172"/>
    <lineage>
        <taxon>unclassified sequences</taxon>
        <taxon>metagenomes</taxon>
        <taxon>ecological metagenomes</taxon>
    </lineage>
</organism>
<dbReference type="EMBL" id="UINC01019093">
    <property type="protein sequence ID" value="SVA80672.1"/>
    <property type="molecule type" value="Genomic_DNA"/>
</dbReference>
<evidence type="ECO:0008006" key="3">
    <source>
        <dbReference type="Google" id="ProtNLM"/>
    </source>
</evidence>
<evidence type="ECO:0000256" key="1">
    <source>
        <dbReference type="SAM" id="Phobius"/>
    </source>
</evidence>
<gene>
    <name evidence="2" type="ORF">METZ01_LOCUS133526</name>
</gene>
<keyword evidence="1" id="KW-0472">Membrane</keyword>
<feature type="transmembrane region" description="Helical" evidence="1">
    <location>
        <begin position="135"/>
        <end position="154"/>
    </location>
</feature>
<evidence type="ECO:0000313" key="2">
    <source>
        <dbReference type="EMBL" id="SVA80672.1"/>
    </source>
</evidence>
<name>A0A381YVM0_9ZZZZ</name>
<keyword evidence="1" id="KW-1133">Transmembrane helix</keyword>
<proteinExistence type="predicted"/>